<gene>
    <name evidence="2" type="ORF">SAMN05216581_1833</name>
</gene>
<evidence type="ECO:0000256" key="1">
    <source>
        <dbReference type="SAM" id="MobiDB-lite"/>
    </source>
</evidence>
<dbReference type="InterPro" id="IPR013431">
    <property type="entry name" value="Delta_60_rpt"/>
</dbReference>
<dbReference type="SUPFAM" id="SSF63829">
    <property type="entry name" value="Calcium-dependent phosphotriesterase"/>
    <property type="match status" value="1"/>
</dbReference>
<dbReference type="EMBL" id="LT629972">
    <property type="protein sequence ID" value="SEI07526.1"/>
    <property type="molecule type" value="Genomic_DNA"/>
</dbReference>
<dbReference type="OrthoDB" id="6759199at2"/>
<organism evidence="2 3">
    <name type="scientific">Pseudomonas asplenii</name>
    <dbReference type="NCBI Taxonomy" id="53407"/>
    <lineage>
        <taxon>Bacteria</taxon>
        <taxon>Pseudomonadati</taxon>
        <taxon>Pseudomonadota</taxon>
        <taxon>Gammaproteobacteria</taxon>
        <taxon>Pseudomonadales</taxon>
        <taxon>Pseudomonadaceae</taxon>
        <taxon>Pseudomonas</taxon>
    </lineage>
</organism>
<dbReference type="RefSeq" id="WP_026007816.1">
    <property type="nucleotide sequence ID" value="NZ_CP087202.1"/>
</dbReference>
<accession>A0A1H6N5K7</accession>
<dbReference type="Proteomes" id="UP000182272">
    <property type="component" value="Chromosome I"/>
</dbReference>
<dbReference type="Gene3D" id="2.80.10.50">
    <property type="match status" value="2"/>
</dbReference>
<name>A0A1H6N5K7_9PSED</name>
<dbReference type="Pfam" id="PF17164">
    <property type="entry name" value="DUF5122"/>
    <property type="match status" value="1"/>
</dbReference>
<proteinExistence type="predicted"/>
<dbReference type="AlphaFoldDB" id="A0A1H6N5K7"/>
<protein>
    <submittedName>
        <fullName evidence="2">Delta-60 repeat domain-containing protein</fullName>
    </submittedName>
</protein>
<sequence>MDMKNRISNATPPASSTNVPDTSQRPGTLDLEFGEYRDGMVIFSEAGPGFVGPSLLQKEGRHLFIGVHDASSNSIMLADFVAEGFYYNHFTSSFPGPSRTLINASLDNEQNLVILGNFRADEQAFCTRLTTTGERDLAFGDQGEVRLPYRAPWTGRGHRITLQADGHILMLLKKTAKDEPERDVIVRLDRSGHLDHGFGTCGVVTAQEPDIAFEALALQADGKLVVAGSRGRRAVLMRYDSTGLPDASFGNAGYLEFESISEGNATLFAVAVQQDQKIVAAGSANLPRNVALLVRSTEEGRLDPEFNTGSPLAFPGIGMCLATVIQEDGRIVSVGHIDNGSQTWLMRHLGNGEVDREFGDKGISRVNRIPGDTSYFSHLELQPDGKILISGRYASHSAVIRCHGS</sequence>
<feature type="compositionally biased region" description="Polar residues" evidence="1">
    <location>
        <begin position="1"/>
        <end position="26"/>
    </location>
</feature>
<evidence type="ECO:0000313" key="3">
    <source>
        <dbReference type="Proteomes" id="UP000182272"/>
    </source>
</evidence>
<feature type="region of interest" description="Disordered" evidence="1">
    <location>
        <begin position="1"/>
        <end position="28"/>
    </location>
</feature>
<dbReference type="NCBIfam" id="TIGR02608">
    <property type="entry name" value="delta_60_rpt"/>
    <property type="match status" value="5"/>
</dbReference>
<evidence type="ECO:0000313" key="2">
    <source>
        <dbReference type="EMBL" id="SEI07526.1"/>
    </source>
</evidence>
<reference evidence="2 3" key="1">
    <citation type="submission" date="2016-10" db="EMBL/GenBank/DDBJ databases">
        <authorList>
            <person name="de Groot N.N."/>
        </authorList>
    </citation>
    <scope>NUCLEOTIDE SEQUENCE [LARGE SCALE GENOMIC DNA]</scope>
    <source>
        <strain evidence="2 3">LMG 2158</strain>
    </source>
</reference>